<protein>
    <recommendedName>
        <fullName evidence="4">NnrS protein</fullName>
    </recommendedName>
</protein>
<name>A0A0P0JFX0_BLAVI</name>
<feature type="transmembrane region" description="Helical" evidence="1">
    <location>
        <begin position="193"/>
        <end position="213"/>
    </location>
</feature>
<keyword evidence="3" id="KW-1185">Reference proteome</keyword>
<dbReference type="STRING" id="1079.BVIR_3179"/>
<proteinExistence type="predicted"/>
<keyword evidence="1" id="KW-0472">Membrane</keyword>
<dbReference type="Proteomes" id="UP000065734">
    <property type="component" value="Chromosome I"/>
</dbReference>
<evidence type="ECO:0008006" key="4">
    <source>
        <dbReference type="Google" id="ProtNLM"/>
    </source>
</evidence>
<gene>
    <name evidence="2" type="ORF">BVIRIDIS_26230</name>
</gene>
<keyword evidence="1" id="KW-1133">Transmembrane helix</keyword>
<evidence type="ECO:0000313" key="2">
    <source>
        <dbReference type="EMBL" id="CUU43599.1"/>
    </source>
</evidence>
<feature type="transmembrane region" description="Helical" evidence="1">
    <location>
        <begin position="219"/>
        <end position="238"/>
    </location>
</feature>
<dbReference type="AlphaFoldDB" id="A0A0P0JFX0"/>
<feature type="transmembrane region" description="Helical" evidence="1">
    <location>
        <begin position="87"/>
        <end position="106"/>
    </location>
</feature>
<feature type="transmembrane region" description="Helical" evidence="1">
    <location>
        <begin position="112"/>
        <end position="129"/>
    </location>
</feature>
<feature type="transmembrane region" description="Helical" evidence="1">
    <location>
        <begin position="283"/>
        <end position="305"/>
    </location>
</feature>
<sequence>MSGASASSAPRETAGVTGAAGRIPFRIVLLGLGALAMLTGLYGGLWRSGWALPHGGSVADLHGPLLVCGLFGTVISLERAVALGRDAAYAAPALAALGSLCLLAGLPPAVGALAYVLAAAVLSAATLFITTRQPALFMATLSLGALSWLVGNLLWLGGHSVPDVTGWWLAFLILTIAGERLELSRLTAPKSGSVVLFGAAVVLLLAGAAYGILDRGGAAMIGLALVAMTAWLVRHDVVRITLRRSGQTRFMAVCMAAGYAWLGIAGVLLLAAPPATATFGYDAVLHAVLVGFVLSMVFGHALIILPAVARVRLAYRPLLYAPLAVLHASVLLRIASDLLAWSDGRAWSGPLTVVALVGFVATLARTAAAKRA</sequence>
<feature type="transmembrane region" description="Helical" evidence="1">
    <location>
        <begin position="250"/>
        <end position="271"/>
    </location>
</feature>
<feature type="transmembrane region" description="Helical" evidence="1">
    <location>
        <begin position="347"/>
        <end position="368"/>
    </location>
</feature>
<accession>A0A0P0JFX0</accession>
<feature type="transmembrane region" description="Helical" evidence="1">
    <location>
        <begin position="136"/>
        <end position="158"/>
    </location>
</feature>
<evidence type="ECO:0000313" key="3">
    <source>
        <dbReference type="Proteomes" id="UP000065734"/>
    </source>
</evidence>
<dbReference type="EMBL" id="LN907867">
    <property type="protein sequence ID" value="CUU43599.1"/>
    <property type="molecule type" value="Genomic_DNA"/>
</dbReference>
<feature type="transmembrane region" description="Helical" evidence="1">
    <location>
        <begin position="164"/>
        <end position="181"/>
    </location>
</feature>
<reference evidence="3" key="1">
    <citation type="journal article" date="2016" name="Genome Announc.">
        <title>Revised genome sequence of the purple photosynthetic bacterium Blastochloris viridis.</title>
        <authorList>
            <person name="Liu L.N."/>
            <person name="Faulkner M."/>
            <person name="Liu X."/>
            <person name="Huang F."/>
            <person name="Darby A.C."/>
            <person name="Hall N."/>
        </authorList>
    </citation>
    <scope>NUCLEOTIDE SEQUENCE [LARGE SCALE GENOMIC DNA]</scope>
    <source>
        <strain evidence="3">ATCC 19567 / DSM 133 / F</strain>
    </source>
</reference>
<feature type="transmembrane region" description="Helical" evidence="1">
    <location>
        <begin position="317"/>
        <end position="335"/>
    </location>
</feature>
<dbReference type="KEGG" id="bvr:BVIR_3179"/>
<feature type="transmembrane region" description="Helical" evidence="1">
    <location>
        <begin position="57"/>
        <end position="75"/>
    </location>
</feature>
<keyword evidence="1" id="KW-0812">Transmembrane</keyword>
<feature type="transmembrane region" description="Helical" evidence="1">
    <location>
        <begin position="27"/>
        <end position="45"/>
    </location>
</feature>
<dbReference type="PATRIC" id="fig|1079.6.peg.3344"/>
<evidence type="ECO:0000256" key="1">
    <source>
        <dbReference type="SAM" id="Phobius"/>
    </source>
</evidence>
<organism evidence="2 3">
    <name type="scientific">Blastochloris viridis</name>
    <name type="common">Rhodopseudomonas viridis</name>
    <dbReference type="NCBI Taxonomy" id="1079"/>
    <lineage>
        <taxon>Bacteria</taxon>
        <taxon>Pseudomonadati</taxon>
        <taxon>Pseudomonadota</taxon>
        <taxon>Alphaproteobacteria</taxon>
        <taxon>Hyphomicrobiales</taxon>
        <taxon>Blastochloridaceae</taxon>
        <taxon>Blastochloris</taxon>
    </lineage>
</organism>